<feature type="compositionally biased region" description="Low complexity" evidence="4">
    <location>
        <begin position="116"/>
        <end position="125"/>
    </location>
</feature>
<dbReference type="Pfam" id="PF02013">
    <property type="entry name" value="CBM_10"/>
    <property type="match status" value="2"/>
</dbReference>
<gene>
    <name evidence="7" type="ORF">BCR32DRAFT_291169</name>
</gene>
<feature type="region of interest" description="Disordered" evidence="4">
    <location>
        <begin position="116"/>
        <end position="365"/>
    </location>
</feature>
<dbReference type="NCBIfam" id="NF041555">
    <property type="entry name" value="tannase_A"/>
    <property type="match status" value="1"/>
</dbReference>
<dbReference type="EMBL" id="MCFG01000047">
    <property type="protein sequence ID" value="ORX84711.1"/>
    <property type="molecule type" value="Genomic_DNA"/>
</dbReference>
<feature type="compositionally biased region" description="Basic and acidic residues" evidence="4">
    <location>
        <begin position="127"/>
        <end position="358"/>
    </location>
</feature>
<dbReference type="Gene3D" id="3.90.1220.10">
    <property type="entry name" value="Cellulose docking domain, dockering"/>
    <property type="match status" value="2"/>
</dbReference>
<reference evidence="7 8" key="2">
    <citation type="submission" date="2016-08" db="EMBL/GenBank/DDBJ databases">
        <title>Pervasive Adenine N6-methylation of Active Genes in Fungi.</title>
        <authorList>
            <consortium name="DOE Joint Genome Institute"/>
            <person name="Mondo S.J."/>
            <person name="Dannebaum R.O."/>
            <person name="Kuo R.C."/>
            <person name="Labutti K."/>
            <person name="Haridas S."/>
            <person name="Kuo A."/>
            <person name="Salamov A."/>
            <person name="Ahrendt S.R."/>
            <person name="Lipzen A."/>
            <person name="Sullivan W."/>
            <person name="Andreopoulos W.B."/>
            <person name="Clum A."/>
            <person name="Lindquist E."/>
            <person name="Daum C."/>
            <person name="Ramamoorthy G.K."/>
            <person name="Gryganskyi A."/>
            <person name="Culley D."/>
            <person name="Magnuson J.K."/>
            <person name="James T.Y."/>
            <person name="O'Malley M.A."/>
            <person name="Stajich J.E."/>
            <person name="Spatafora J.W."/>
            <person name="Visel A."/>
            <person name="Grigoriev I.V."/>
        </authorList>
    </citation>
    <scope>NUCLEOTIDE SEQUENCE [LARGE SCALE GENOMIC DNA]</scope>
    <source>
        <strain evidence="7 8">S4</strain>
    </source>
</reference>
<comment type="caution">
    <text evidence="7">The sequence shown here is derived from an EMBL/GenBank/DDBJ whole genome shotgun (WGS) entry which is preliminary data.</text>
</comment>
<keyword evidence="8" id="KW-1185">Reference proteome</keyword>
<evidence type="ECO:0000256" key="3">
    <source>
        <dbReference type="ARBA" id="ARBA00022801"/>
    </source>
</evidence>
<keyword evidence="1 5" id="KW-0732">Signal</keyword>
<accession>A0A1Y1XG33</accession>
<sequence length="903" mass="103478">MKCINFNKIITSITIIIPLVISKSIIYDSEDSEPEDECFSLSHGYKCCETCNVVEKGKEGDWGIENHKWCGIKYSCYENIKCFSEPYFPCCKENKVVLVDEEGEWGIENKKWCGISSSNNTSTTNPDNKDKNEKGKNGKEKGEKSKDEDEKDKNGKGKNEKDKNEKEKDKDSINNKDEKDKNNKNISNKDEKDKQNKEQDEINKHDKDKNEKDKNGKEKDEKGKDEKDKNGKANDEKDKHDKEHNEKDKDNKDVKGKDKNEKDNKEQSEKDKDNKDVKGKNKNKKDNKEQSGKDKDNKDIKDKDKNEKDNKEQSGKDKENKDVKGKDKNEKDNKEQNGKDKDNKDIKDKDKNEKDKDSTSQNTIKTSLPKVNMKAWKYNAEDDVYWQVDIQYCENPPALNYETLGIFIPGKYVNATKNDKDDTYTCTINSSGVVGPYSVYNAPIVIPLNTKGYMSIPSPQNYVAEAKRYTKEGIIYVFTGFRGRYEGAPLGITDIKAAVRYLRYNDDILPGSAENIFTFGFGSGGALSVIMGTSGNSPLYDKYLKDIGAVEGVSDAIKGSMSWSPDASPDMANEAYEWNMGITRQDLDDFDKNLSDDLANAYAEYVNKIQLKDSNGKPLTLTKSDNGIYQSGSYYDYILKEIETSLNEFIEKITFPYIQQPTIIYFGNQENYGMDPLDDDKSTHGGPITIGDPVVYKSLEHYIYSLNMDSQWVTYDKETKKIHVDNLEGFVRRFKRASKNVAAFDDLEAMEEENVLFGYGNNLLIGSHFDRIMNKLLKDSKYSKYTKDSKYSKSFEEDLKKTDSLNTSIEDRVNMYNPLYYLNPYYKGYKSSDVAKHWRINAGITQTETPLTTEYNLKLALENYGHRTIDFDSVWNTDHIKSELSGNSTENFIKWINKCLKMK</sequence>
<dbReference type="InterPro" id="IPR049492">
    <property type="entry name" value="BD-FAE-like_dom"/>
</dbReference>
<dbReference type="InterPro" id="IPR029058">
    <property type="entry name" value="AB_hydrolase_fold"/>
</dbReference>
<feature type="domain" description="CBM10" evidence="6">
    <location>
        <begin position="81"/>
        <end position="116"/>
    </location>
</feature>
<dbReference type="PROSITE" id="PS51763">
    <property type="entry name" value="CBM10"/>
    <property type="match status" value="2"/>
</dbReference>
<dbReference type="GO" id="GO:0016787">
    <property type="term" value="F:hydrolase activity"/>
    <property type="evidence" value="ECO:0007669"/>
    <property type="project" value="UniProtKB-KW"/>
</dbReference>
<dbReference type="SUPFAM" id="SSF64571">
    <property type="entry name" value="Cellulose docking domain, dockering"/>
    <property type="match status" value="2"/>
</dbReference>
<evidence type="ECO:0000313" key="8">
    <source>
        <dbReference type="Proteomes" id="UP000193944"/>
    </source>
</evidence>
<dbReference type="SUPFAM" id="SSF53474">
    <property type="entry name" value="alpha/beta-Hydrolases"/>
    <property type="match status" value="1"/>
</dbReference>
<evidence type="ECO:0000313" key="7">
    <source>
        <dbReference type="EMBL" id="ORX84711.1"/>
    </source>
</evidence>
<keyword evidence="2" id="KW-0677">Repeat</keyword>
<dbReference type="OrthoDB" id="2152689at2759"/>
<name>A0A1Y1XG33_9FUNG</name>
<dbReference type="Pfam" id="PF20434">
    <property type="entry name" value="BD-FAE"/>
    <property type="match status" value="1"/>
</dbReference>
<protein>
    <recommendedName>
        <fullName evidence="6">CBM10 domain-containing protein</fullName>
    </recommendedName>
</protein>
<feature type="domain" description="CBM10" evidence="6">
    <location>
        <begin position="37"/>
        <end position="73"/>
    </location>
</feature>
<feature type="signal peptide" evidence="5">
    <location>
        <begin position="1"/>
        <end position="22"/>
    </location>
</feature>
<organism evidence="7 8">
    <name type="scientific">Anaeromyces robustus</name>
    <dbReference type="NCBI Taxonomy" id="1754192"/>
    <lineage>
        <taxon>Eukaryota</taxon>
        <taxon>Fungi</taxon>
        <taxon>Fungi incertae sedis</taxon>
        <taxon>Chytridiomycota</taxon>
        <taxon>Chytridiomycota incertae sedis</taxon>
        <taxon>Neocallimastigomycetes</taxon>
        <taxon>Neocallimastigales</taxon>
        <taxon>Neocallimastigaceae</taxon>
        <taxon>Anaeromyces</taxon>
    </lineage>
</organism>
<feature type="chain" id="PRO_5012417775" description="CBM10 domain-containing protein" evidence="5">
    <location>
        <begin position="23"/>
        <end position="903"/>
    </location>
</feature>
<dbReference type="Proteomes" id="UP000193944">
    <property type="component" value="Unassembled WGS sequence"/>
</dbReference>
<dbReference type="InterPro" id="IPR002883">
    <property type="entry name" value="CBM10/Dockerin_dom"/>
</dbReference>
<evidence type="ECO:0000256" key="5">
    <source>
        <dbReference type="SAM" id="SignalP"/>
    </source>
</evidence>
<evidence type="ECO:0000259" key="6">
    <source>
        <dbReference type="PROSITE" id="PS51763"/>
    </source>
</evidence>
<evidence type="ECO:0000256" key="2">
    <source>
        <dbReference type="ARBA" id="ARBA00022737"/>
    </source>
</evidence>
<dbReference type="InterPro" id="IPR009034">
    <property type="entry name" value="Dockerin_dom_fun_sf"/>
</dbReference>
<reference evidence="7 8" key="1">
    <citation type="submission" date="2016-08" db="EMBL/GenBank/DDBJ databases">
        <title>A Parts List for Fungal Cellulosomes Revealed by Comparative Genomics.</title>
        <authorList>
            <consortium name="DOE Joint Genome Institute"/>
            <person name="Haitjema C.H."/>
            <person name="Gilmore S.P."/>
            <person name="Henske J.K."/>
            <person name="Solomon K.V."/>
            <person name="De Groot R."/>
            <person name="Kuo A."/>
            <person name="Mondo S.J."/>
            <person name="Salamov A.A."/>
            <person name="Labutti K."/>
            <person name="Zhao Z."/>
            <person name="Chiniquy J."/>
            <person name="Barry K."/>
            <person name="Brewer H.M."/>
            <person name="Purvine S.O."/>
            <person name="Wright A.T."/>
            <person name="Boxma B."/>
            <person name="Van Alen T."/>
            <person name="Hackstein J.H."/>
            <person name="Baker S.E."/>
            <person name="Grigoriev I.V."/>
            <person name="O'Malley M.A."/>
        </authorList>
    </citation>
    <scope>NUCLEOTIDE SEQUENCE [LARGE SCALE GENOMIC DNA]</scope>
    <source>
        <strain evidence="7 8">S4</strain>
    </source>
</reference>
<dbReference type="InterPro" id="IPR048121">
    <property type="entry name" value="Tannase_A"/>
</dbReference>
<dbReference type="Gene3D" id="3.40.50.1820">
    <property type="entry name" value="alpha/beta hydrolase"/>
    <property type="match status" value="1"/>
</dbReference>
<evidence type="ECO:0000256" key="4">
    <source>
        <dbReference type="SAM" id="MobiDB-lite"/>
    </source>
</evidence>
<dbReference type="AlphaFoldDB" id="A0A1Y1XG33"/>
<evidence type="ECO:0000256" key="1">
    <source>
        <dbReference type="ARBA" id="ARBA00022729"/>
    </source>
</evidence>
<keyword evidence="3" id="KW-0378">Hydrolase</keyword>
<proteinExistence type="predicted"/>